<dbReference type="PANTHER" id="PTHR33706:SF1">
    <property type="entry name" value="TPR REPEAT PROTEIN"/>
    <property type="match status" value="1"/>
</dbReference>
<dbReference type="AlphaFoldDB" id="A0A8S1RUM8"/>
<proteinExistence type="predicted"/>
<dbReference type="PANTHER" id="PTHR33706">
    <property type="entry name" value="MORN VARIANT REPEAT PROTEIN"/>
    <property type="match status" value="1"/>
</dbReference>
<name>A0A8S1RUM8_9CILI</name>
<accession>A0A8S1RUM8</accession>
<evidence type="ECO:0000313" key="2">
    <source>
        <dbReference type="Proteomes" id="UP000692954"/>
    </source>
</evidence>
<sequence>MGYKFLQIKQTSKLNILQIRKLYILLMGRFQEWKITNQSQLFRDRYNKKFRISQASLMDRELWRVKQESWSMECLKEGITSKGCRFDEAQAYEIGDYNKRQRRGKLAYFIQDIEIGGGQQNDFGKKIGKWVDLSDTFWKENQVLYFGEYNNRIKVGAWNILSDVQQIEGGSYEDFEKGEKKIGKWIDLSEFFDQQVLI</sequence>
<dbReference type="EMBL" id="CAJJDN010000365">
    <property type="protein sequence ID" value="CAD8131052.1"/>
    <property type="molecule type" value="Genomic_DNA"/>
</dbReference>
<evidence type="ECO:0000313" key="1">
    <source>
        <dbReference type="EMBL" id="CAD8131052.1"/>
    </source>
</evidence>
<dbReference type="OrthoDB" id="320641at2759"/>
<gene>
    <name evidence="1" type="ORF">PSON_ATCC_30995.1.T3650002</name>
</gene>
<comment type="caution">
    <text evidence="1">The sequence shown here is derived from an EMBL/GenBank/DDBJ whole genome shotgun (WGS) entry which is preliminary data.</text>
</comment>
<reference evidence="1" key="1">
    <citation type="submission" date="2021-01" db="EMBL/GenBank/DDBJ databases">
        <authorList>
            <consortium name="Genoscope - CEA"/>
            <person name="William W."/>
        </authorList>
    </citation>
    <scope>NUCLEOTIDE SEQUENCE</scope>
</reference>
<protein>
    <submittedName>
        <fullName evidence="1">Uncharacterized protein</fullName>
    </submittedName>
</protein>
<keyword evidence="2" id="KW-1185">Reference proteome</keyword>
<dbReference type="Proteomes" id="UP000692954">
    <property type="component" value="Unassembled WGS sequence"/>
</dbReference>
<organism evidence="1 2">
    <name type="scientific">Paramecium sonneborni</name>
    <dbReference type="NCBI Taxonomy" id="65129"/>
    <lineage>
        <taxon>Eukaryota</taxon>
        <taxon>Sar</taxon>
        <taxon>Alveolata</taxon>
        <taxon>Ciliophora</taxon>
        <taxon>Intramacronucleata</taxon>
        <taxon>Oligohymenophorea</taxon>
        <taxon>Peniculida</taxon>
        <taxon>Parameciidae</taxon>
        <taxon>Paramecium</taxon>
    </lineage>
</organism>